<dbReference type="Pfam" id="PF12840">
    <property type="entry name" value="HTH_20"/>
    <property type="match status" value="1"/>
</dbReference>
<dbReference type="NCBIfam" id="NF033788">
    <property type="entry name" value="HTH_metalloreg"/>
    <property type="match status" value="1"/>
</dbReference>
<dbReference type="EMBL" id="JYIZ01000051">
    <property type="protein sequence ID" value="KJL39237.1"/>
    <property type="molecule type" value="Genomic_DNA"/>
</dbReference>
<dbReference type="Pfam" id="PF00248">
    <property type="entry name" value="Aldo_ket_red"/>
    <property type="match status" value="1"/>
</dbReference>
<organism evidence="6 7">
    <name type="scientific">Microbacterium terrae</name>
    <dbReference type="NCBI Taxonomy" id="69369"/>
    <lineage>
        <taxon>Bacteria</taxon>
        <taxon>Bacillati</taxon>
        <taxon>Actinomycetota</taxon>
        <taxon>Actinomycetes</taxon>
        <taxon>Micrococcales</taxon>
        <taxon>Microbacteriaceae</taxon>
        <taxon>Microbacterium</taxon>
    </lineage>
</organism>
<keyword evidence="2" id="KW-0521">NADP</keyword>
<sequence>MDPFEALAEPARRRIIDILASGEHTAGQLADVVGWEFRVSRTAVSKHLRVLRDALLVDVRADLQWRWYRIDRRGFEMLETAVADLRHKLDAATGWDADNGVEYDPLAAWARPQAVPFRGPGRPPARGRRGRQVTFTFSRDPDWGLYPMEGSPNDPDTIVLDPHAWRARTAPTLEDMTVPSIVLNDGNSIPQFGYGVFKVPPADTQRAVEEALEVGYRHIDTAAIYGNEEGVGAAIAASGIARDDLFITTKLWNDRHDGDEPAAAIAESLAKLGLDQVDLYLVHWPTPAADNYVHAWEKMIELRAAGHTRSIGVSNHLVPHLERIVAATGVVPAVNQIELHPAYQQREITDWAAAHDVKIESWGPLGQGKYDLFGAEPVAAAAAAHGKTPAQAVLRWHLQKGFVVFPKSVRRERLEENLDVFDFDLTDTEIAAIDAMDPGDGSGRVSAHPDEVD</sequence>
<evidence type="ECO:0000256" key="3">
    <source>
        <dbReference type="ARBA" id="ARBA00023002"/>
    </source>
</evidence>
<dbReference type="Gene3D" id="3.20.20.100">
    <property type="entry name" value="NADP-dependent oxidoreductase domain"/>
    <property type="match status" value="1"/>
</dbReference>
<dbReference type="PATRIC" id="fig|92835.4.peg.2111"/>
<evidence type="ECO:0000256" key="4">
    <source>
        <dbReference type="SAM" id="MobiDB-lite"/>
    </source>
</evidence>
<dbReference type="PROSITE" id="PS50987">
    <property type="entry name" value="HTH_ARSR_2"/>
    <property type="match status" value="1"/>
</dbReference>
<feature type="domain" description="HTH arsR-type" evidence="5">
    <location>
        <begin position="1"/>
        <end position="90"/>
    </location>
</feature>
<dbReference type="InterPro" id="IPR020471">
    <property type="entry name" value="AKR"/>
</dbReference>
<dbReference type="FunFam" id="3.20.20.100:FF:000015">
    <property type="entry name" value="Oxidoreductase, aldo/keto reductase family"/>
    <property type="match status" value="1"/>
</dbReference>
<evidence type="ECO:0000313" key="7">
    <source>
        <dbReference type="Proteomes" id="UP000033956"/>
    </source>
</evidence>
<dbReference type="Gene3D" id="1.10.10.10">
    <property type="entry name" value="Winged helix-like DNA-binding domain superfamily/Winged helix DNA-binding domain"/>
    <property type="match status" value="1"/>
</dbReference>
<dbReference type="CDD" id="cd00090">
    <property type="entry name" value="HTH_ARSR"/>
    <property type="match status" value="1"/>
</dbReference>
<gene>
    <name evidence="6" type="primary">dkgA</name>
    <name evidence="6" type="ORF">RS81_02080</name>
</gene>
<keyword evidence="7" id="KW-1185">Reference proteome</keyword>
<dbReference type="InterPro" id="IPR036812">
    <property type="entry name" value="NAD(P)_OxRdtase_dom_sf"/>
</dbReference>
<keyword evidence="3 6" id="KW-0560">Oxidoreductase</keyword>
<evidence type="ECO:0000256" key="1">
    <source>
        <dbReference type="ARBA" id="ARBA00007905"/>
    </source>
</evidence>
<dbReference type="STRING" id="92835.RS81_02080"/>
<evidence type="ECO:0000256" key="2">
    <source>
        <dbReference type="ARBA" id="ARBA00022857"/>
    </source>
</evidence>
<accession>A0A0M2GYS4</accession>
<dbReference type="SUPFAM" id="SSF51430">
    <property type="entry name" value="NAD(P)-linked oxidoreductase"/>
    <property type="match status" value="1"/>
</dbReference>
<protein>
    <submittedName>
        <fullName evidence="6">2,5-diketo-D-gluconic acid reductase A</fullName>
        <ecNumber evidence="6">1.1.1.346</ecNumber>
    </submittedName>
</protein>
<dbReference type="PANTHER" id="PTHR43827:SF3">
    <property type="entry name" value="NADP-DEPENDENT OXIDOREDUCTASE DOMAIN-CONTAINING PROTEIN"/>
    <property type="match status" value="1"/>
</dbReference>
<reference evidence="6 7" key="1">
    <citation type="submission" date="2015-02" db="EMBL/GenBank/DDBJ databases">
        <title>Draft genome sequences of ten Microbacterium spp. with emphasis on heavy metal contaminated environments.</title>
        <authorList>
            <person name="Corretto E."/>
        </authorList>
    </citation>
    <scope>NUCLEOTIDE SEQUENCE [LARGE SCALE GENOMIC DNA]</scope>
    <source>
        <strain evidence="6 7">DSM 12510</strain>
    </source>
</reference>
<dbReference type="GO" id="GO:0003700">
    <property type="term" value="F:DNA-binding transcription factor activity"/>
    <property type="evidence" value="ECO:0007669"/>
    <property type="project" value="InterPro"/>
</dbReference>
<dbReference type="PROSITE" id="PS00798">
    <property type="entry name" value="ALDOKETO_REDUCTASE_1"/>
    <property type="match status" value="1"/>
</dbReference>
<dbReference type="SMART" id="SM00418">
    <property type="entry name" value="HTH_ARSR"/>
    <property type="match status" value="1"/>
</dbReference>
<dbReference type="InterPro" id="IPR011991">
    <property type="entry name" value="ArsR-like_HTH"/>
</dbReference>
<dbReference type="AlphaFoldDB" id="A0A0M2GYS4"/>
<dbReference type="Proteomes" id="UP000033956">
    <property type="component" value="Unassembled WGS sequence"/>
</dbReference>
<dbReference type="InterPro" id="IPR018170">
    <property type="entry name" value="Aldo/ket_reductase_CS"/>
</dbReference>
<comment type="similarity">
    <text evidence="1">Belongs to the aldo/keto reductase family.</text>
</comment>
<dbReference type="EC" id="1.1.1.346" evidence="6"/>
<dbReference type="PANTHER" id="PTHR43827">
    <property type="entry name" value="2,5-DIKETO-D-GLUCONIC ACID REDUCTASE"/>
    <property type="match status" value="1"/>
</dbReference>
<feature type="region of interest" description="Disordered" evidence="4">
    <location>
        <begin position="434"/>
        <end position="453"/>
    </location>
</feature>
<dbReference type="InterPro" id="IPR036390">
    <property type="entry name" value="WH_DNA-bd_sf"/>
</dbReference>
<comment type="caution">
    <text evidence="6">The sequence shown here is derived from an EMBL/GenBank/DDBJ whole genome shotgun (WGS) entry which is preliminary data.</text>
</comment>
<dbReference type="InterPro" id="IPR023210">
    <property type="entry name" value="NADP_OxRdtase_dom"/>
</dbReference>
<evidence type="ECO:0000259" key="5">
    <source>
        <dbReference type="PROSITE" id="PS50987"/>
    </source>
</evidence>
<dbReference type="GO" id="GO:0016616">
    <property type="term" value="F:oxidoreductase activity, acting on the CH-OH group of donors, NAD or NADP as acceptor"/>
    <property type="evidence" value="ECO:0007669"/>
    <property type="project" value="UniProtKB-ARBA"/>
</dbReference>
<dbReference type="InterPro" id="IPR001845">
    <property type="entry name" value="HTH_ArsR_DNA-bd_dom"/>
</dbReference>
<name>A0A0M2GYS4_9MICO</name>
<evidence type="ECO:0000313" key="6">
    <source>
        <dbReference type="EMBL" id="KJL39237.1"/>
    </source>
</evidence>
<dbReference type="InterPro" id="IPR036388">
    <property type="entry name" value="WH-like_DNA-bd_sf"/>
</dbReference>
<dbReference type="PRINTS" id="PR00069">
    <property type="entry name" value="ALDKETRDTASE"/>
</dbReference>
<dbReference type="OrthoDB" id="9804790at2"/>
<proteinExistence type="inferred from homology"/>
<dbReference type="SUPFAM" id="SSF46785">
    <property type="entry name" value="Winged helix' DNA-binding domain"/>
    <property type="match status" value="1"/>
</dbReference>